<dbReference type="EMBL" id="BBYR01000030">
    <property type="protein sequence ID" value="GAP35947.1"/>
    <property type="molecule type" value="Genomic_DNA"/>
</dbReference>
<feature type="signal peptide" evidence="1">
    <location>
        <begin position="1"/>
        <end position="22"/>
    </location>
</feature>
<dbReference type="InterPro" id="IPR023614">
    <property type="entry name" value="Porin_dom_sf"/>
</dbReference>
<dbReference type="RefSeq" id="WP_054019973.1">
    <property type="nucleotide sequence ID" value="NZ_BBYR01000030.1"/>
</dbReference>
<dbReference type="AlphaFoldDB" id="A0A0K8NZX0"/>
<comment type="caution">
    <text evidence="2">The sequence shown here is derived from an EMBL/GenBank/DDBJ whole genome shotgun (WGS) entry which is preliminary data.</text>
</comment>
<dbReference type="Gene3D" id="2.40.160.10">
    <property type="entry name" value="Porin"/>
    <property type="match status" value="1"/>
</dbReference>
<name>A0A0K8NZX0_PISS1</name>
<dbReference type="NCBIfam" id="TIGR02001">
    <property type="entry name" value="gcw_chp"/>
    <property type="match status" value="1"/>
</dbReference>
<keyword evidence="3" id="KW-1185">Reference proteome</keyword>
<gene>
    <name evidence="2" type="ORF">ISF6_1787</name>
</gene>
<evidence type="ECO:0000313" key="3">
    <source>
        <dbReference type="Proteomes" id="UP000037660"/>
    </source>
</evidence>
<proteinExistence type="predicted"/>
<dbReference type="STRING" id="1547922.ISF6_1787"/>
<accession>A0A0K8NZX0</accession>
<feature type="chain" id="PRO_5005513531" evidence="1">
    <location>
        <begin position="23"/>
        <end position="242"/>
    </location>
</feature>
<evidence type="ECO:0000256" key="1">
    <source>
        <dbReference type="SAM" id="SignalP"/>
    </source>
</evidence>
<dbReference type="InterPro" id="IPR010239">
    <property type="entry name" value="CHP02001"/>
</dbReference>
<dbReference type="Proteomes" id="UP000037660">
    <property type="component" value="Unassembled WGS sequence"/>
</dbReference>
<dbReference type="OrthoDB" id="9793561at2"/>
<keyword evidence="1" id="KW-0732">Signal</keyword>
<dbReference type="Pfam" id="PF09694">
    <property type="entry name" value="Gcw_chp"/>
    <property type="match status" value="1"/>
</dbReference>
<reference evidence="2 3" key="2">
    <citation type="journal article" date="2016" name="Science">
        <title>A bacterium that degrades and assimilates poly(ethylene terephthalate).</title>
        <authorList>
            <person name="Yoshida S."/>
            <person name="Hiraga K."/>
            <person name="Takehana T."/>
            <person name="Taniguchi I."/>
            <person name="Yamaji H."/>
            <person name="Maeda Y."/>
            <person name="Toyohara K."/>
            <person name="Miyamoto K."/>
            <person name="Kimura Y."/>
            <person name="Oda K."/>
        </authorList>
    </citation>
    <scope>NUCLEOTIDE SEQUENCE [LARGE SCALE GENOMIC DNA]</scope>
    <source>
        <strain evidence="3">NBRC 110686 / TISTR 2288 / 201-F6</strain>
    </source>
</reference>
<protein>
    <submittedName>
        <fullName evidence="2">Putative signal peptide protein</fullName>
    </submittedName>
</protein>
<organism evidence="2 3">
    <name type="scientific">Piscinibacter sakaiensis</name>
    <name type="common">Ideonella sakaiensis</name>
    <dbReference type="NCBI Taxonomy" id="1547922"/>
    <lineage>
        <taxon>Bacteria</taxon>
        <taxon>Pseudomonadati</taxon>
        <taxon>Pseudomonadota</taxon>
        <taxon>Betaproteobacteria</taxon>
        <taxon>Burkholderiales</taxon>
        <taxon>Sphaerotilaceae</taxon>
        <taxon>Piscinibacter</taxon>
    </lineage>
</organism>
<reference evidence="3" key="1">
    <citation type="submission" date="2015-07" db="EMBL/GenBank/DDBJ databases">
        <title>Discovery of a poly(ethylene terephthalate assimilation.</title>
        <authorList>
            <person name="Yoshida S."/>
            <person name="Hiraga K."/>
            <person name="Takehana T."/>
            <person name="Taniguchi I."/>
            <person name="Yamaji H."/>
            <person name="Maeda Y."/>
            <person name="Toyohara K."/>
            <person name="Miyamoto K."/>
            <person name="Kimura Y."/>
            <person name="Oda K."/>
        </authorList>
    </citation>
    <scope>NUCLEOTIDE SEQUENCE [LARGE SCALE GENOMIC DNA]</scope>
    <source>
        <strain evidence="3">NBRC 110686 / TISTR 2288 / 201-F6</strain>
    </source>
</reference>
<evidence type="ECO:0000313" key="2">
    <source>
        <dbReference type="EMBL" id="GAP35947.1"/>
    </source>
</evidence>
<sequence length="242" mass="25416">MSTSRSWAVAGLLALTSIGALAQSTGPTVTGNLSLVSDYRFRGISQTDKKPALQGGFDFSHPSGFYLGNWNSNLDSAFYNGANLEMDFYGGFKTEVGGVGLDVGAIYYYYPGSGKGGTTKIDNTELYVGATFGPATLKYSHATSDFFGAPNTKNSGYLDLSLAQDLGGGFGVNAHVGYQKVRNVPGAAGKITDYKLGVTYDLSGFVLGASYVGTNRDGIFFGPQSGKDLAKDTVVLSVLKSF</sequence>